<keyword evidence="1" id="KW-0175">Coiled coil</keyword>
<feature type="compositionally biased region" description="Basic and acidic residues" evidence="2">
    <location>
        <begin position="561"/>
        <end position="573"/>
    </location>
</feature>
<organism evidence="4 5">
    <name type="scientific">Durusdinium trenchii</name>
    <dbReference type="NCBI Taxonomy" id="1381693"/>
    <lineage>
        <taxon>Eukaryota</taxon>
        <taxon>Sar</taxon>
        <taxon>Alveolata</taxon>
        <taxon>Dinophyceae</taxon>
        <taxon>Suessiales</taxon>
        <taxon>Symbiodiniaceae</taxon>
        <taxon>Durusdinium</taxon>
    </lineage>
</organism>
<feature type="compositionally biased region" description="Basic and acidic residues" evidence="2">
    <location>
        <begin position="138"/>
        <end position="148"/>
    </location>
</feature>
<keyword evidence="5" id="KW-1185">Reference proteome</keyword>
<accession>A0ABP0J114</accession>
<feature type="domain" description="Protein kinase" evidence="3">
    <location>
        <begin position="728"/>
        <end position="1011"/>
    </location>
</feature>
<evidence type="ECO:0000256" key="2">
    <source>
        <dbReference type="SAM" id="MobiDB-lite"/>
    </source>
</evidence>
<dbReference type="EMBL" id="CAXAMN010004147">
    <property type="protein sequence ID" value="CAK9008008.1"/>
    <property type="molecule type" value="Genomic_DNA"/>
</dbReference>
<dbReference type="Proteomes" id="UP001642484">
    <property type="component" value="Unassembled WGS sequence"/>
</dbReference>
<reference evidence="4 5" key="1">
    <citation type="submission" date="2024-02" db="EMBL/GenBank/DDBJ databases">
        <authorList>
            <person name="Chen Y."/>
            <person name="Shah S."/>
            <person name="Dougan E. K."/>
            <person name="Thang M."/>
            <person name="Chan C."/>
        </authorList>
    </citation>
    <scope>NUCLEOTIDE SEQUENCE [LARGE SCALE GENOMIC DNA]</scope>
</reference>
<feature type="coiled-coil region" evidence="1">
    <location>
        <begin position="1094"/>
        <end position="1124"/>
    </location>
</feature>
<feature type="compositionally biased region" description="Basic and acidic residues" evidence="2">
    <location>
        <begin position="47"/>
        <end position="91"/>
    </location>
</feature>
<evidence type="ECO:0000256" key="1">
    <source>
        <dbReference type="SAM" id="Coils"/>
    </source>
</evidence>
<gene>
    <name evidence="4" type="ORF">CCMP2556_LOCUS9083</name>
</gene>
<evidence type="ECO:0000313" key="4">
    <source>
        <dbReference type="EMBL" id="CAK9008008.1"/>
    </source>
</evidence>
<feature type="region of interest" description="Disordered" evidence="2">
    <location>
        <begin position="1211"/>
        <end position="1230"/>
    </location>
</feature>
<feature type="region of interest" description="Disordered" evidence="2">
    <location>
        <begin position="553"/>
        <end position="578"/>
    </location>
</feature>
<sequence>MVTQAADACAAARLRRSRALAKLKGAPGRRTMRSSDELSSPGSTVAADDKEVKAKQEENGEQGKTDAKKAANQEKKPDHKEEGNKKGKTDESQIQEKNGGKREPHQDEKAKCEKTEDKDKEHTPPAVSPGPSGTKALPEVKRLAERARSGGKQSKTRKLQLLFEQWVSASEKWSSSSLVISMKQRHQRRHKGGRRWLTKAQIAIKYNSKELAEEICHHKESDEYLRSTETKPFPDKPGLLLYLVWDEEYVSEERDEVLEQLYELRDDSEPRQSKKDKKNESGKSKRKSESMKAAMTAELASWKSRLEQARKPLLEAFERDEAALMMTVAPSLCTLNTLPMKLHLESLGKEIIPNRRFAVTELRGITFVRAHLVLSDMSFRLGPEMFWRSKDGRLQTRTAEATSQKSGWTSKLLGKKKKSNQEVVLKGQLARTALNYSAGVVQDHAGRPQCNVSWTVEEYYAKLSKKVEAKELDREKFIQELRARDKSPGERPSLTVRREAFQLCGRIEKNKFSFLTGGTLVTDFCSAASCDSYQGALGSVAACRSWEHEEVTAGGASTSKATEDGTHQSRSVEHLLGTRFEGSSMRSMRAKAPGAEMGQIRRVRGERTILSGRKTVLLGPRLDYPTHPYTTGWGVTTGLVPIPQGFGPVIRLRPKYVGLTPQEVAFAEEVLHEAREKVPMDQHGPDAGLVAPALRRLHEVVEEAAALFPACACALLSSPLLPLPCFLPERWDKLGGGGFAIVCRGRFGAQQVVLKVLKQQTEEFAKQLKHEARTMLLCACPHVVTLIGTVGPCILMEPMECDLRPSLQRAVATPNTCSRGTRHSHGPGAHAAGHSPQGCDILASNQDPPFTTKLADFGLAVHTRAGMLSEPVGTLPFMADDFEALPAAISAAEAVGVEVSELRFARAVLQQRKELRRTKASEAARGITTRGCFGLGILQQRMGSGGSGVGRKEISENLKGHLAVRQGSATTAVKLTTALAMAKVVCNCLALMKGARDLNAAEELLKTIRRLGGKSYLSYLGPNGPVPGVRTEGQEASGARSSTLRGLVQKHWGTFSPEVQEAFKEMGLQQMAEEPDLTDPTYVAYKFKTTSGQLRALGQKKLQLEQRETNLQKQLAQVVAAKEQLLDRLQTCHQDMEEISQHYAQIVLQPKGQGTSMDTQEPPEIPSGNPEIQHQMETFHALVSQLGSKVTTDDKQRLLHTMVRVLEDAGQKKRKTNIQPPQYYEPGNPDAYMEQGTFTG</sequence>
<dbReference type="SUPFAM" id="SSF56112">
    <property type="entry name" value="Protein kinase-like (PK-like)"/>
    <property type="match status" value="1"/>
</dbReference>
<dbReference type="Gene3D" id="3.30.200.20">
    <property type="entry name" value="Phosphorylase Kinase, domain 1"/>
    <property type="match status" value="1"/>
</dbReference>
<feature type="region of interest" description="Disordered" evidence="2">
    <location>
        <begin position="262"/>
        <end position="290"/>
    </location>
</feature>
<dbReference type="InterPro" id="IPR000719">
    <property type="entry name" value="Prot_kinase_dom"/>
</dbReference>
<proteinExistence type="predicted"/>
<evidence type="ECO:0000313" key="5">
    <source>
        <dbReference type="Proteomes" id="UP001642484"/>
    </source>
</evidence>
<dbReference type="InterPro" id="IPR011009">
    <property type="entry name" value="Kinase-like_dom_sf"/>
</dbReference>
<feature type="region of interest" description="Disordered" evidence="2">
    <location>
        <begin position="21"/>
        <end position="155"/>
    </location>
</feature>
<protein>
    <recommendedName>
        <fullName evidence="3">Protein kinase domain-containing protein</fullName>
    </recommendedName>
</protein>
<feature type="compositionally biased region" description="Basic and acidic residues" evidence="2">
    <location>
        <begin position="98"/>
        <end position="123"/>
    </location>
</feature>
<dbReference type="SMART" id="SM00220">
    <property type="entry name" value="S_TKc"/>
    <property type="match status" value="1"/>
</dbReference>
<name>A0ABP0J114_9DINO</name>
<comment type="caution">
    <text evidence="4">The sequence shown here is derived from an EMBL/GenBank/DDBJ whole genome shotgun (WGS) entry which is preliminary data.</text>
</comment>
<feature type="region of interest" description="Disordered" evidence="2">
    <location>
        <begin position="815"/>
        <end position="836"/>
    </location>
</feature>
<evidence type="ECO:0000259" key="3">
    <source>
        <dbReference type="SMART" id="SM00220"/>
    </source>
</evidence>
<feature type="compositionally biased region" description="Low complexity" evidence="2">
    <location>
        <begin position="826"/>
        <end position="836"/>
    </location>
</feature>